<sequence>MNSCLYECSVMHHRLGPKEHHFRYRIFLFALDLDELDTIAREVPLFSRNQWNLYAFRDRDHLTLPGGEATSARENLITYLAQHDISFPADGRITLVTLPRVLGYIFNPVSFYFCHDATGAPLCAVVEVGNTFGEMKPYFLREPSGKNAFRLITPKHFYVSPFSALDLAFDFKLHVPGDQLEIHIDDREGERRVLLSSLTGKRAPLTTAQLAWFTLKYPLITLRVIFLIHWHALLLWRQRLPWYRKADRRDLQRDVLRPHASLAAKAP</sequence>
<organism evidence="1 2">
    <name type="scientific">Chthoniobacter flavus Ellin428</name>
    <dbReference type="NCBI Taxonomy" id="497964"/>
    <lineage>
        <taxon>Bacteria</taxon>
        <taxon>Pseudomonadati</taxon>
        <taxon>Verrucomicrobiota</taxon>
        <taxon>Spartobacteria</taxon>
        <taxon>Chthoniobacterales</taxon>
        <taxon>Chthoniobacteraceae</taxon>
        <taxon>Chthoniobacter</taxon>
    </lineage>
</organism>
<dbReference type="Proteomes" id="UP000005824">
    <property type="component" value="Unassembled WGS sequence"/>
</dbReference>
<dbReference type="InterPro" id="IPR010775">
    <property type="entry name" value="DUF1365"/>
</dbReference>
<reference evidence="1 2" key="1">
    <citation type="journal article" date="2011" name="J. Bacteriol.">
        <title>Genome sequence of Chthoniobacter flavus Ellin428, an aerobic heterotrophic soil bacterium.</title>
        <authorList>
            <person name="Kant R."/>
            <person name="van Passel M.W."/>
            <person name="Palva A."/>
            <person name="Lucas S."/>
            <person name="Lapidus A."/>
            <person name="Glavina Del Rio T."/>
            <person name="Dalin E."/>
            <person name="Tice H."/>
            <person name="Bruce D."/>
            <person name="Goodwin L."/>
            <person name="Pitluck S."/>
            <person name="Larimer F.W."/>
            <person name="Land M.L."/>
            <person name="Hauser L."/>
            <person name="Sangwan P."/>
            <person name="de Vos W.M."/>
            <person name="Janssen P.H."/>
            <person name="Smidt H."/>
        </authorList>
    </citation>
    <scope>NUCLEOTIDE SEQUENCE [LARGE SCALE GENOMIC DNA]</scope>
    <source>
        <strain evidence="1 2">Ellin428</strain>
    </source>
</reference>
<evidence type="ECO:0000313" key="2">
    <source>
        <dbReference type="Proteomes" id="UP000005824"/>
    </source>
</evidence>
<dbReference type="PANTHER" id="PTHR33973:SF4">
    <property type="entry name" value="OS07G0153300 PROTEIN"/>
    <property type="match status" value="1"/>
</dbReference>
<dbReference type="RefSeq" id="WP_006982652.1">
    <property type="nucleotide sequence ID" value="NZ_ABVL01000023.1"/>
</dbReference>
<evidence type="ECO:0000313" key="1">
    <source>
        <dbReference type="EMBL" id="EDY17149.1"/>
    </source>
</evidence>
<keyword evidence="2" id="KW-1185">Reference proteome</keyword>
<comment type="caution">
    <text evidence="1">The sequence shown here is derived from an EMBL/GenBank/DDBJ whole genome shotgun (WGS) entry which is preliminary data.</text>
</comment>
<accession>B4D8U1</accession>
<dbReference type="PANTHER" id="PTHR33973">
    <property type="entry name" value="OS07G0153300 PROTEIN"/>
    <property type="match status" value="1"/>
</dbReference>
<dbReference type="STRING" id="497964.CfE428DRAFT_5331"/>
<protein>
    <recommendedName>
        <fullName evidence="3">DUF1365 domain-containing protein</fullName>
    </recommendedName>
</protein>
<dbReference type="InParanoid" id="B4D8U1"/>
<evidence type="ECO:0008006" key="3">
    <source>
        <dbReference type="Google" id="ProtNLM"/>
    </source>
</evidence>
<name>B4D8U1_9BACT</name>
<dbReference type="Pfam" id="PF07103">
    <property type="entry name" value="DUF1365"/>
    <property type="match status" value="1"/>
</dbReference>
<dbReference type="AlphaFoldDB" id="B4D8U1"/>
<proteinExistence type="predicted"/>
<dbReference type="eggNOG" id="COG3496">
    <property type="taxonomic scope" value="Bacteria"/>
</dbReference>
<dbReference type="EMBL" id="ABVL01000023">
    <property type="protein sequence ID" value="EDY17149.1"/>
    <property type="molecule type" value="Genomic_DNA"/>
</dbReference>
<gene>
    <name evidence="1" type="ORF">CfE428DRAFT_5331</name>
</gene>